<feature type="signal peptide" evidence="2">
    <location>
        <begin position="1"/>
        <end position="31"/>
    </location>
</feature>
<dbReference type="OrthoDB" id="81666at2"/>
<dbReference type="PANTHER" id="PTHR35936">
    <property type="entry name" value="MEMBRANE-BOUND LYTIC MUREIN TRANSGLYCOSYLASE F"/>
    <property type="match status" value="1"/>
</dbReference>
<proteinExistence type="predicted"/>
<dbReference type="Pfam" id="PF00497">
    <property type="entry name" value="SBP_bac_3"/>
    <property type="match status" value="1"/>
</dbReference>
<evidence type="ECO:0000313" key="5">
    <source>
        <dbReference type="Proteomes" id="UP000323824"/>
    </source>
</evidence>
<keyword evidence="5" id="KW-1185">Reference proteome</keyword>
<dbReference type="AlphaFoldDB" id="A0A5C1QB13"/>
<evidence type="ECO:0000313" key="4">
    <source>
        <dbReference type="EMBL" id="QEN04711.1"/>
    </source>
</evidence>
<dbReference type="InterPro" id="IPR001638">
    <property type="entry name" value="Solute-binding_3/MltF_N"/>
</dbReference>
<name>A0A5C1QB13_9SPIO</name>
<sequence length="295" mass="33270">MVRFLFKGNYMKKILIYSLLTIFIFSCSKQATELEVSESTVKEKQKVIDKSTTSEEETKPLTLITKDDTLEIWVRSDGAPGMFLNDNGELEGFYVDLEKEIMKEMGQKYKFIPYSDLGPLVQKIKDGTAHSALAGPIVPDYKAMLNFSIPYEVLSYIIFLPEESDEIIPDNKEDAIKTLFGKKIGVQTRGHIYQLLRDYKDIQIVEYPTTTVAMEALNNGEVDAVPEVKRVGLANANLNNWKVKPVGAPIFSLNIGTGFSKVLDPSVVDRYNRALQSLIDSGYVDELYNSYFGNK</sequence>
<reference evidence="4 5" key="2">
    <citation type="submission" date="2019-09" db="EMBL/GenBank/DDBJ databases">
        <title>Complete Genome Sequence and Methylome Analysis of free living Spirochaetas.</title>
        <authorList>
            <person name="Leshcheva N."/>
            <person name="Mikheeva N."/>
        </authorList>
    </citation>
    <scope>NUCLEOTIDE SEQUENCE [LARGE SCALE GENOMIC DNA]</scope>
    <source>
        <strain evidence="4 5">P</strain>
    </source>
</reference>
<dbReference type="PANTHER" id="PTHR35936:SF32">
    <property type="entry name" value="MEMBRANE-BOUND LYTIC MUREIN TRANSGLYCOSYLASE F"/>
    <property type="match status" value="1"/>
</dbReference>
<dbReference type="EMBL" id="CP035807">
    <property type="protein sequence ID" value="QEN04711.1"/>
    <property type="molecule type" value="Genomic_DNA"/>
</dbReference>
<feature type="chain" id="PRO_5023038840" evidence="2">
    <location>
        <begin position="32"/>
        <end position="295"/>
    </location>
</feature>
<dbReference type="KEGG" id="sper:EW093_08320"/>
<dbReference type="SMART" id="SM00062">
    <property type="entry name" value="PBPb"/>
    <property type="match status" value="1"/>
</dbReference>
<accession>A0A5C1QB13</accession>
<keyword evidence="1 2" id="KW-0732">Signal</keyword>
<evidence type="ECO:0000256" key="1">
    <source>
        <dbReference type="ARBA" id="ARBA00022729"/>
    </source>
</evidence>
<dbReference type="Proteomes" id="UP000323824">
    <property type="component" value="Chromosome"/>
</dbReference>
<dbReference type="SUPFAM" id="SSF53850">
    <property type="entry name" value="Periplasmic binding protein-like II"/>
    <property type="match status" value="1"/>
</dbReference>
<gene>
    <name evidence="4" type="ORF">EW093_08320</name>
</gene>
<dbReference type="Gene3D" id="3.40.190.10">
    <property type="entry name" value="Periplasmic binding protein-like II"/>
    <property type="match status" value="2"/>
</dbReference>
<evidence type="ECO:0000259" key="3">
    <source>
        <dbReference type="SMART" id="SM00062"/>
    </source>
</evidence>
<organism evidence="4 5">
    <name type="scientific">Thiospirochaeta perfilievii</name>
    <dbReference type="NCBI Taxonomy" id="252967"/>
    <lineage>
        <taxon>Bacteria</taxon>
        <taxon>Pseudomonadati</taxon>
        <taxon>Spirochaetota</taxon>
        <taxon>Spirochaetia</taxon>
        <taxon>Spirochaetales</taxon>
        <taxon>Spirochaetaceae</taxon>
        <taxon>Thiospirochaeta</taxon>
    </lineage>
</organism>
<reference evidence="4 5" key="1">
    <citation type="submission" date="2019-02" db="EMBL/GenBank/DDBJ databases">
        <authorList>
            <person name="Fomenkov A."/>
            <person name="Dubinina G."/>
            <person name="Grabovich M."/>
            <person name="Vincze T."/>
            <person name="Roberts R.J."/>
        </authorList>
    </citation>
    <scope>NUCLEOTIDE SEQUENCE [LARGE SCALE GENOMIC DNA]</scope>
    <source>
        <strain evidence="4 5">P</strain>
    </source>
</reference>
<feature type="domain" description="Solute-binding protein family 3/N-terminal" evidence="3">
    <location>
        <begin position="69"/>
        <end position="295"/>
    </location>
</feature>
<dbReference type="PROSITE" id="PS51257">
    <property type="entry name" value="PROKAR_LIPOPROTEIN"/>
    <property type="match status" value="1"/>
</dbReference>
<evidence type="ECO:0000256" key="2">
    <source>
        <dbReference type="SAM" id="SignalP"/>
    </source>
</evidence>
<protein>
    <submittedName>
        <fullName evidence="4">Transporter substrate-binding domain-containing protein</fullName>
    </submittedName>
</protein>